<organism evidence="3 4">
    <name type="scientific">Streptomyces rhizosphaericus</name>
    <dbReference type="NCBI Taxonomy" id="114699"/>
    <lineage>
        <taxon>Bacteria</taxon>
        <taxon>Bacillati</taxon>
        <taxon>Actinomycetota</taxon>
        <taxon>Actinomycetes</taxon>
        <taxon>Kitasatosporales</taxon>
        <taxon>Streptomycetaceae</taxon>
        <taxon>Streptomyces</taxon>
        <taxon>Streptomyces violaceusniger group</taxon>
    </lineage>
</organism>
<proteinExistence type="predicted"/>
<keyword evidence="2" id="KW-0472">Membrane</keyword>
<evidence type="ECO:0000256" key="2">
    <source>
        <dbReference type="SAM" id="Phobius"/>
    </source>
</evidence>
<keyword evidence="2" id="KW-0812">Transmembrane</keyword>
<name>A0A6G4AMI3_9ACTN</name>
<dbReference type="RefSeq" id="WP_164432342.1">
    <property type="nucleotide sequence ID" value="NZ_JAAIKT010000045.1"/>
</dbReference>
<feature type="transmembrane region" description="Helical" evidence="2">
    <location>
        <begin position="120"/>
        <end position="141"/>
    </location>
</feature>
<dbReference type="InterPro" id="IPR016566">
    <property type="entry name" value="UCP010219"/>
</dbReference>
<feature type="transmembrane region" description="Helical" evidence="2">
    <location>
        <begin position="96"/>
        <end position="114"/>
    </location>
</feature>
<evidence type="ECO:0000313" key="4">
    <source>
        <dbReference type="Proteomes" id="UP000476310"/>
    </source>
</evidence>
<comment type="caution">
    <text evidence="3">The sequence shown here is derived from an EMBL/GenBank/DDBJ whole genome shotgun (WGS) entry which is preliminary data.</text>
</comment>
<keyword evidence="4" id="KW-1185">Reference proteome</keyword>
<dbReference type="PIRSF" id="PIRSF010219">
    <property type="entry name" value="UCP010219"/>
    <property type="match status" value="1"/>
</dbReference>
<dbReference type="AlphaFoldDB" id="A0A6G4AMI3"/>
<protein>
    <submittedName>
        <fullName evidence="3">DUF3159 domain-containing protein</fullName>
    </submittedName>
</protein>
<feature type="transmembrane region" description="Helical" evidence="2">
    <location>
        <begin position="199"/>
        <end position="222"/>
    </location>
</feature>
<dbReference type="Proteomes" id="UP000476310">
    <property type="component" value="Unassembled WGS sequence"/>
</dbReference>
<evidence type="ECO:0000256" key="1">
    <source>
        <dbReference type="SAM" id="MobiDB-lite"/>
    </source>
</evidence>
<accession>A0A6G4AMI3</accession>
<keyword evidence="2" id="KW-1133">Transmembrane helix</keyword>
<feature type="region of interest" description="Disordered" evidence="1">
    <location>
        <begin position="1"/>
        <end position="42"/>
    </location>
</feature>
<dbReference type="Pfam" id="PF11361">
    <property type="entry name" value="DUF3159"/>
    <property type="match status" value="1"/>
</dbReference>
<evidence type="ECO:0000313" key="3">
    <source>
        <dbReference type="EMBL" id="NEW74593.1"/>
    </source>
</evidence>
<dbReference type="EMBL" id="JAAIKT010000045">
    <property type="protein sequence ID" value="NEW74593.1"/>
    <property type="molecule type" value="Genomic_DNA"/>
</dbReference>
<gene>
    <name evidence="3" type="ORF">G4H13_30540</name>
</gene>
<sequence>MTEPQPIRTADPEPGSPGSPGSHGSHGPGRPPGGRAKQTPLEQMGGTTGLVYTMLPVVAFVLGNASYGLTGAICTAVGVSLAISVLRLVRKESIQPALSGLFGVAVASFVAWKTGSAKGFFLTGIWGNLALGVVFLLSVLVRRPLAGIVWGSLNGTGTAWLKDKPSRHYYDIATLTLVGVFAARVAVQQWLYEKDATGWLAFTKIAMGYPLLALAFLVVLWAGRRSGNRLKALAGPRPAPSA</sequence>
<reference evidence="3" key="1">
    <citation type="submission" date="2020-02" db="EMBL/GenBank/DDBJ databases">
        <title>A new Streptomyces sp. for controlling soil-borne diseases.</title>
        <authorList>
            <person name="Li X."/>
            <person name="Tian Y."/>
            <person name="Gao K."/>
        </authorList>
    </citation>
    <scope>NUCLEOTIDE SEQUENCE [LARGE SCALE GENOMIC DNA]</scope>
    <source>
        <strain evidence="3">0250</strain>
    </source>
</reference>